<keyword evidence="2" id="KW-1185">Reference proteome</keyword>
<evidence type="ECO:0000313" key="2">
    <source>
        <dbReference type="Proteomes" id="UP001165083"/>
    </source>
</evidence>
<dbReference type="EMBL" id="BSXW01012427">
    <property type="protein sequence ID" value="GMF64712.1"/>
    <property type="molecule type" value="Genomic_DNA"/>
</dbReference>
<protein>
    <submittedName>
        <fullName evidence="1">Unnamed protein product</fullName>
    </submittedName>
</protein>
<proteinExistence type="predicted"/>
<comment type="caution">
    <text evidence="1">The sequence shown here is derived from an EMBL/GenBank/DDBJ whole genome shotgun (WGS) entry which is preliminary data.</text>
</comment>
<dbReference type="OrthoDB" id="121002at2759"/>
<accession>A0A9W6YDF4</accession>
<name>A0A9W6YDF4_9STRA</name>
<sequence length="474" mass="53161">MTSKRGPHVMNFNGLHAHLRSGKTHVNLKTMLVSHAFVDLWHLIEDEKSFDKHLFSLLDEPEQDCMRYCLNKCHIKSREFDSAYNEQLDGVVKRLKMLQGATAIGDDNPGIKKEMKQLLDKPYEKGFECALGSISINYSWKAITAQRQNNSFKIIWPTAATTTTYSITLPDGTYTASDINNYLQYWSIQNNLYLINNTTGEYYYFISCAENVSSYAIQFTMQPVKNVTGYTAASGFPTMPVTAYTPQLVIDNSGFGSIVGFSNATYPAAQSTSVYTANSNVTPIIDPVAAVIVGLSNLYNPIASNNQVLHTFTAAGVEYGRLITTSQGQGIAYCPMQGTNNEITLSFFDQDMRPLQIVDGNINEFFDWHITWKVTANNCEVTLGQVSTKNDILTVDANRLWNTKVALTDVDHTPSFFSTSDKILTNLSLCFLWFEDQVIEDNKFACLGVILAHSWNHPLFDHLYVVYGVLEMII</sequence>
<dbReference type="Proteomes" id="UP001165083">
    <property type="component" value="Unassembled WGS sequence"/>
</dbReference>
<gene>
    <name evidence="1" type="ORF">Plil01_001748600</name>
</gene>
<evidence type="ECO:0000313" key="1">
    <source>
        <dbReference type="EMBL" id="GMF64712.1"/>
    </source>
</evidence>
<reference evidence="1" key="1">
    <citation type="submission" date="2023-04" db="EMBL/GenBank/DDBJ databases">
        <title>Phytophthora lilii NBRC 32176.</title>
        <authorList>
            <person name="Ichikawa N."/>
            <person name="Sato H."/>
            <person name="Tonouchi N."/>
        </authorList>
    </citation>
    <scope>NUCLEOTIDE SEQUENCE</scope>
    <source>
        <strain evidence="1">NBRC 32176</strain>
    </source>
</reference>
<organism evidence="1 2">
    <name type="scientific">Phytophthora lilii</name>
    <dbReference type="NCBI Taxonomy" id="2077276"/>
    <lineage>
        <taxon>Eukaryota</taxon>
        <taxon>Sar</taxon>
        <taxon>Stramenopiles</taxon>
        <taxon>Oomycota</taxon>
        <taxon>Peronosporomycetes</taxon>
        <taxon>Peronosporales</taxon>
        <taxon>Peronosporaceae</taxon>
        <taxon>Phytophthora</taxon>
    </lineage>
</organism>
<dbReference type="AlphaFoldDB" id="A0A9W6YDF4"/>